<proteinExistence type="predicted"/>
<keyword evidence="3" id="KW-1185">Reference proteome</keyword>
<dbReference type="Proteomes" id="UP001438707">
    <property type="component" value="Unassembled WGS sequence"/>
</dbReference>
<dbReference type="AlphaFoldDB" id="A0AAW1RRU2"/>
<evidence type="ECO:0000313" key="3">
    <source>
        <dbReference type="Proteomes" id="UP001438707"/>
    </source>
</evidence>
<evidence type="ECO:0000256" key="1">
    <source>
        <dbReference type="SAM" id="MobiDB-lite"/>
    </source>
</evidence>
<organism evidence="2 3">
    <name type="scientific">Apatococcus lobatus</name>
    <dbReference type="NCBI Taxonomy" id="904363"/>
    <lineage>
        <taxon>Eukaryota</taxon>
        <taxon>Viridiplantae</taxon>
        <taxon>Chlorophyta</taxon>
        <taxon>core chlorophytes</taxon>
        <taxon>Trebouxiophyceae</taxon>
        <taxon>Chlorellales</taxon>
        <taxon>Chlorellaceae</taxon>
        <taxon>Apatococcus</taxon>
    </lineage>
</organism>
<feature type="region of interest" description="Disordered" evidence="1">
    <location>
        <begin position="61"/>
        <end position="83"/>
    </location>
</feature>
<comment type="caution">
    <text evidence="2">The sequence shown here is derived from an EMBL/GenBank/DDBJ whole genome shotgun (WGS) entry which is preliminary data.</text>
</comment>
<accession>A0AAW1RRU2</accession>
<name>A0AAW1RRU2_9CHLO</name>
<reference evidence="2 3" key="1">
    <citation type="journal article" date="2024" name="Nat. Commun.">
        <title>Phylogenomics reveals the evolutionary origins of lichenization in chlorophyte algae.</title>
        <authorList>
            <person name="Puginier C."/>
            <person name="Libourel C."/>
            <person name="Otte J."/>
            <person name="Skaloud P."/>
            <person name="Haon M."/>
            <person name="Grisel S."/>
            <person name="Petersen M."/>
            <person name="Berrin J.G."/>
            <person name="Delaux P.M."/>
            <person name="Dal Grande F."/>
            <person name="Keller J."/>
        </authorList>
    </citation>
    <scope>NUCLEOTIDE SEQUENCE [LARGE SCALE GENOMIC DNA]</scope>
    <source>
        <strain evidence="2 3">SAG 2145</strain>
    </source>
</reference>
<protein>
    <submittedName>
        <fullName evidence="2">Uncharacterized protein</fullName>
    </submittedName>
</protein>
<dbReference type="EMBL" id="JALJOS010000007">
    <property type="protein sequence ID" value="KAK9836498.1"/>
    <property type="molecule type" value="Genomic_DNA"/>
</dbReference>
<evidence type="ECO:0000313" key="2">
    <source>
        <dbReference type="EMBL" id="KAK9836498.1"/>
    </source>
</evidence>
<sequence length="217" mass="23914">MRFDNERKLADIWKAEENVDDLEAACSISQQVSEALREGFVERVQLDGVQTLLALVESSTEPPAVPGLEVGPPREPAGPAKGYTVRPWSDARAITDTDSVEIFVDPYAGMLQSLGMTWAPVSRGSYMEFDLRVPAAMAPFKTPWALFENELRVCAAFAAPDVESAAAAHQEKVTIDTSCGREIALSDFCKSAALTSRSFSWPYKFRVAGRLYIVEFR</sequence>
<gene>
    <name evidence="2" type="ORF">WJX74_001721</name>
</gene>